<keyword evidence="6" id="KW-0963">Cytoplasm</keyword>
<gene>
    <name evidence="6" type="primary">mrnC</name>
    <name evidence="9" type="ORF">HLUCCA11_00370</name>
</gene>
<dbReference type="PATRIC" id="fig|1666911.3.peg.2453"/>
<comment type="function">
    <text evidence="6">Involved in correct processing of both the 5' and 3' ends of 23S rRNA precursor. Processes 30S rRNA precursor transcript even in absence of ribonuclease 3 (Rnc); Rnc processes 30S rRNA into smaller rRNA precursors.</text>
</comment>
<keyword evidence="2 6" id="KW-0698">rRNA processing</keyword>
<comment type="subcellular location">
    <subcellularLocation>
        <location evidence="6">Cytoplasm</location>
    </subcellularLocation>
</comment>
<dbReference type="InterPro" id="IPR036389">
    <property type="entry name" value="RNase_III_sf"/>
</dbReference>
<comment type="cofactor">
    <cofactor evidence="6">
        <name>Mg(2+)</name>
        <dbReference type="ChEBI" id="CHEBI:18420"/>
    </cofactor>
</comment>
<dbReference type="Gene3D" id="1.10.1520.10">
    <property type="entry name" value="Ribonuclease III domain"/>
    <property type="match status" value="1"/>
</dbReference>
<dbReference type="AlphaFoldDB" id="A0A0P8BTZ2"/>
<dbReference type="GO" id="GO:0019843">
    <property type="term" value="F:rRNA binding"/>
    <property type="evidence" value="ECO:0007669"/>
    <property type="project" value="UniProtKB-UniRule"/>
</dbReference>
<reference evidence="9 10" key="1">
    <citation type="submission" date="2015-09" db="EMBL/GenBank/DDBJ databases">
        <title>Identification and resolution of microdiversity through metagenomic sequencing of parallel consortia.</title>
        <authorList>
            <person name="Nelson W.C."/>
            <person name="Romine M.F."/>
            <person name="Lindemann S.R."/>
        </authorList>
    </citation>
    <scope>NUCLEOTIDE SEQUENCE [LARGE SCALE GENOMIC DNA]</scope>
    <source>
        <strain evidence="9">Ana</strain>
    </source>
</reference>
<evidence type="ECO:0000256" key="7">
    <source>
        <dbReference type="SAM" id="MobiDB-lite"/>
    </source>
</evidence>
<evidence type="ECO:0000256" key="4">
    <source>
        <dbReference type="ARBA" id="ARBA00022759"/>
    </source>
</evidence>
<evidence type="ECO:0000256" key="6">
    <source>
        <dbReference type="HAMAP-Rule" id="MF_01468"/>
    </source>
</evidence>
<dbReference type="Proteomes" id="UP000050465">
    <property type="component" value="Unassembled WGS sequence"/>
</dbReference>
<keyword evidence="6" id="KW-0694">RNA-binding</keyword>
<evidence type="ECO:0000256" key="2">
    <source>
        <dbReference type="ARBA" id="ARBA00022552"/>
    </source>
</evidence>
<dbReference type="InterPro" id="IPR008226">
    <property type="entry name" value="Mini3_fam"/>
</dbReference>
<feature type="region of interest" description="Disordered" evidence="7">
    <location>
        <begin position="1"/>
        <end position="32"/>
    </location>
</feature>
<dbReference type="HAMAP" id="MF_01468">
    <property type="entry name" value="RNase_Mini_III"/>
    <property type="match status" value="1"/>
</dbReference>
<accession>A0A0P8BTZ2</accession>
<dbReference type="SUPFAM" id="SSF69065">
    <property type="entry name" value="RNase III domain-like"/>
    <property type="match status" value="1"/>
</dbReference>
<keyword evidence="6" id="KW-0460">Magnesium</keyword>
<sequence>MSKAFLVQSSTPIQGSDLPGSDLPGSEFQGSEYSNAQNFSEPSFFNLVNQQLANEFAMHELSVTQLNALPPITLAYIGDAVFELYVRSRLLLPTKRIRDYHTQVVANVKAEQQAQYIDILLPHLTDTEKDLLRRGRNAVSGRHRRADAQQYQKATGFEALLGFLYLSDQQRLFTLLGYLAII</sequence>
<keyword evidence="1 6" id="KW-0690">Ribosome biogenesis</keyword>
<name>A0A0P8BTZ2_9CYAN</name>
<evidence type="ECO:0000259" key="8">
    <source>
        <dbReference type="SMART" id="SM00535"/>
    </source>
</evidence>
<proteinExistence type="inferred from homology"/>
<dbReference type="EC" id="3.1.26.-" evidence="6"/>
<feature type="domain" description="RNase III" evidence="8">
    <location>
        <begin position="46"/>
        <end position="182"/>
    </location>
</feature>
<keyword evidence="6" id="KW-0699">rRNA-binding</keyword>
<dbReference type="GO" id="GO:0006364">
    <property type="term" value="P:rRNA processing"/>
    <property type="evidence" value="ECO:0007669"/>
    <property type="project" value="UniProtKB-UniRule"/>
</dbReference>
<keyword evidence="4 6" id="KW-0255">Endonuclease</keyword>
<dbReference type="PANTHER" id="PTHR34276:SF1">
    <property type="entry name" value="MINI-RIBONUCLEASE 3"/>
    <property type="match status" value="1"/>
</dbReference>
<dbReference type="GO" id="GO:0004525">
    <property type="term" value="F:ribonuclease III activity"/>
    <property type="evidence" value="ECO:0007669"/>
    <property type="project" value="InterPro"/>
</dbReference>
<dbReference type="GO" id="GO:0005737">
    <property type="term" value="C:cytoplasm"/>
    <property type="evidence" value="ECO:0007669"/>
    <property type="project" value="UniProtKB-SubCell"/>
</dbReference>
<comment type="subunit">
    <text evidence="6">Homodimer.</text>
</comment>
<evidence type="ECO:0000313" key="10">
    <source>
        <dbReference type="Proteomes" id="UP000050465"/>
    </source>
</evidence>
<comment type="similarity">
    <text evidence="6">Belongs to the MrnC RNase family.</text>
</comment>
<evidence type="ECO:0000313" key="9">
    <source>
        <dbReference type="EMBL" id="KPQ37535.1"/>
    </source>
</evidence>
<comment type="caution">
    <text evidence="9">The sequence shown here is derived from an EMBL/GenBank/DDBJ whole genome shotgun (WGS) entry which is preliminary data.</text>
</comment>
<dbReference type="PANTHER" id="PTHR34276">
    <property type="entry name" value="MINI-RIBONUCLEASE 3"/>
    <property type="match status" value="1"/>
</dbReference>
<dbReference type="Pfam" id="PF00636">
    <property type="entry name" value="Ribonuclease_3"/>
    <property type="match status" value="1"/>
</dbReference>
<protein>
    <recommendedName>
        <fullName evidence="6">Mini-ribonuclease 3</fullName>
        <shortName evidence="6">Mini-3</shortName>
        <shortName evidence="6">Mini-RNase 3</shortName>
        <ecNumber evidence="6">3.1.26.-</ecNumber>
    </recommendedName>
    <alternativeName>
        <fullName evidence="6">Mini-RNase III</fullName>
        <shortName evidence="6">Mini-III</shortName>
    </alternativeName>
</protein>
<dbReference type="SMART" id="SM00535">
    <property type="entry name" value="RIBOc"/>
    <property type="match status" value="1"/>
</dbReference>
<evidence type="ECO:0000256" key="5">
    <source>
        <dbReference type="ARBA" id="ARBA00022801"/>
    </source>
</evidence>
<dbReference type="STRING" id="1666911.HLUCCA11_00370"/>
<dbReference type="EMBL" id="LJZR01000001">
    <property type="protein sequence ID" value="KPQ37535.1"/>
    <property type="molecule type" value="Genomic_DNA"/>
</dbReference>
<feature type="active site" evidence="6">
    <location>
        <position position="79"/>
    </location>
</feature>
<keyword evidence="3 6" id="KW-0540">Nuclease</keyword>
<evidence type="ECO:0000256" key="1">
    <source>
        <dbReference type="ARBA" id="ARBA00022517"/>
    </source>
</evidence>
<evidence type="ECO:0000256" key="3">
    <source>
        <dbReference type="ARBA" id="ARBA00022722"/>
    </source>
</evidence>
<dbReference type="InterPro" id="IPR000999">
    <property type="entry name" value="RNase_III_dom"/>
</dbReference>
<keyword evidence="5 6" id="KW-0378">Hydrolase</keyword>
<organism evidence="9 10">
    <name type="scientific">Phormidesmis priestleyi Ana</name>
    <dbReference type="NCBI Taxonomy" id="1666911"/>
    <lineage>
        <taxon>Bacteria</taxon>
        <taxon>Bacillati</taxon>
        <taxon>Cyanobacteriota</taxon>
        <taxon>Cyanophyceae</taxon>
        <taxon>Leptolyngbyales</taxon>
        <taxon>Leptolyngbyaceae</taxon>
        <taxon>Phormidesmis</taxon>
    </lineage>
</organism>